<accession>A0ACC0FES4</accession>
<sequence length="228" mass="26347">MRPELMRRTGLGLKREVRRGVIGALVMGKKEKDEKVVAFKTSIPQHSDRHYLVVPVEHIPTVKDLQRRTEDFSLVSHMLNVGQNLLHRDAPQSKHRFGFHQPPLNSVNHLHLHCFALPYTPRATFLSSLLDKTQAVFKSDPNDEEALRAIDLLYDTALISSDSTDHCKEHFEEEERELLPLMEATELSREQQEKVLEQCLDVMQGTHSHLFHFFIEGLLPQDAMHYLD</sequence>
<gene>
    <name evidence="1" type="ORF">LOK49_LG13G01467</name>
</gene>
<dbReference type="Proteomes" id="UP001060215">
    <property type="component" value="Chromosome 14"/>
</dbReference>
<comment type="caution">
    <text evidence="1">The sequence shown here is derived from an EMBL/GenBank/DDBJ whole genome shotgun (WGS) entry which is preliminary data.</text>
</comment>
<evidence type="ECO:0000313" key="2">
    <source>
        <dbReference type="Proteomes" id="UP001060215"/>
    </source>
</evidence>
<name>A0ACC0FES4_9ERIC</name>
<evidence type="ECO:0000313" key="1">
    <source>
        <dbReference type="EMBL" id="KAI7987222.1"/>
    </source>
</evidence>
<protein>
    <submittedName>
        <fullName evidence="1">Bifunctional adenosine 5'-phosphosulfate phosphorylase/adenylylsulfatase HINT4</fullName>
    </submittedName>
</protein>
<dbReference type="EMBL" id="CM045771">
    <property type="protein sequence ID" value="KAI7987222.1"/>
    <property type="molecule type" value="Genomic_DNA"/>
</dbReference>
<proteinExistence type="predicted"/>
<reference evidence="1 2" key="1">
    <citation type="journal article" date="2022" name="Plant J.">
        <title>Chromosome-level genome of Camellia lanceoleosa provides a valuable resource for understanding genome evolution and self-incompatibility.</title>
        <authorList>
            <person name="Gong W."/>
            <person name="Xiao S."/>
            <person name="Wang L."/>
            <person name="Liao Z."/>
            <person name="Chang Y."/>
            <person name="Mo W."/>
            <person name="Hu G."/>
            <person name="Li W."/>
            <person name="Zhao G."/>
            <person name="Zhu H."/>
            <person name="Hu X."/>
            <person name="Ji K."/>
            <person name="Xiang X."/>
            <person name="Song Q."/>
            <person name="Yuan D."/>
            <person name="Jin S."/>
            <person name="Zhang L."/>
        </authorList>
    </citation>
    <scope>NUCLEOTIDE SEQUENCE [LARGE SCALE GENOMIC DNA]</scope>
    <source>
        <strain evidence="1">SQ_2022a</strain>
    </source>
</reference>
<organism evidence="1 2">
    <name type="scientific">Camellia lanceoleosa</name>
    <dbReference type="NCBI Taxonomy" id="1840588"/>
    <lineage>
        <taxon>Eukaryota</taxon>
        <taxon>Viridiplantae</taxon>
        <taxon>Streptophyta</taxon>
        <taxon>Embryophyta</taxon>
        <taxon>Tracheophyta</taxon>
        <taxon>Spermatophyta</taxon>
        <taxon>Magnoliopsida</taxon>
        <taxon>eudicotyledons</taxon>
        <taxon>Gunneridae</taxon>
        <taxon>Pentapetalae</taxon>
        <taxon>asterids</taxon>
        <taxon>Ericales</taxon>
        <taxon>Theaceae</taxon>
        <taxon>Camellia</taxon>
    </lineage>
</organism>
<keyword evidence="2" id="KW-1185">Reference proteome</keyword>